<evidence type="ECO:0000313" key="4">
    <source>
        <dbReference type="Proteomes" id="UP001224775"/>
    </source>
</evidence>
<sequence>MLASSTSKMWLGAILVVMLASQHDVVDAFNTPRLLAKSSATSSVGYSSVNAALLTTTQRCRNNELVCLRATSESEGDDKKEDELDTESTTTGLFIPGFSDQVAAAAPEETKKKAATPPPPVVKKEAAPPKAKAAPAKPAAAAVVKKETPKAVEKSTPPASKSPTIRLPSFGKSEPKPVVPTPPPPPKEEPKKKKEGGGIGLPKLSLPFGQSKPKPPPTPKRSKVEETIAATIGGTLAGAVVGLYADVATDLLMDTDLPAIVPPAALGVAIGAGAYVGANQENFLGTITKFIFGGPVVTVKDSITNKITQTVDDIVSTPTRIKEAAIKKVDDTVDEIKATPGKIADAAKNKVDETVEEIKATPGKIADATKKKVDETVEEIKATPGRIAESVEEAIEDAVEDVVEAVEDAVAVPKKKLNELSEKLGVGVLAKEAPKKVPEPPKPPLQATKKQEPKSFFPAADVKLEVPSFSFPKTPEKKVAAPTPPPPTPPKPVELPKFDLPKIDLPSVPSKPKVVASPPKQQQALLSASFLDSLSSAPKAATPAPKPAPPAKKKKNDPYVFTEAALKEYILKDKPAVTEMDKQQEEERKAKEARDAAIRAARENLFSAKKETKVADVPVVKEKKPTLRIKGASPPLTVQSIKQQAQPKAKKAPKAAAKAKAARVEVPPVKGNPTFSLFGLGGGVTPEPKASKEATTAPKAKSPTLKVGKRKAASAPRGVPTISKWKLNPDKSISGFISGTTAFKEGEPVTTSAIVGDAAADTVVKTKSGSQYFLGEEDTSAGSGGLFGLFGSAPSSAAPKPAPAPVAVTPKGPSAADIAAEKRKQAAQTAAAAAEERKQAQAAAAAERTKAAEERKQAQIEAKRIADEKRKVAAEEAAAKRELQARQRREAQEEKQRQIEAQRAEREAREEERKKNAAARAKEDFSRYQMMVESDKKKLAEDKAKLFGKPKTPQAEEAPAPSQPRPTFSLFGIGGSSPDTKETVVEAAPTPATKPVPAVKAKVPTAPRGVATIDKWTLNSDNTISGFISGSADFKDGAPVTTSPLAGKASSNTLVQTKSRSKYFLGEESSGSEGGGGLFGGLFGGQQEAVSKPAPVEKTTNDPQAARKQAQAAAAAAKKAKQEEARQAAEARKQAQIEAAEAKKSAQEEARRAADAKKQAQIEAAEAKKAKQEEARQAAEAKKQAQLEAAQAKTAAQEEARQAAEARKQAQLEAAQAKKAAQEEARQAALAEKQRIAEGKKQAQLEAKKKAEETKAARAAKAKLASKPKAEAAPVKSRSPTISLFGLGGGDDKVAPAPAPPAPKVTKKQPPAPAKKQASRGVPTLSGWKLNGDGSISGSISGSPSFRDGERITTSQIANGRIESGSVVKTGSGSQYFLG</sequence>
<feature type="compositionally biased region" description="Basic and acidic residues" evidence="1">
    <location>
        <begin position="847"/>
        <end position="926"/>
    </location>
</feature>
<feature type="region of interest" description="Disordered" evidence="1">
    <location>
        <begin position="431"/>
        <end position="454"/>
    </location>
</feature>
<proteinExistence type="predicted"/>
<evidence type="ECO:0000256" key="1">
    <source>
        <dbReference type="SAM" id="MobiDB-lite"/>
    </source>
</evidence>
<feature type="region of interest" description="Disordered" evidence="1">
    <location>
        <begin position="784"/>
        <end position="929"/>
    </location>
</feature>
<feature type="compositionally biased region" description="Low complexity" evidence="1">
    <location>
        <begin position="1186"/>
        <end position="1195"/>
    </location>
</feature>
<feature type="compositionally biased region" description="Basic and acidic residues" evidence="1">
    <location>
        <begin position="186"/>
        <end position="196"/>
    </location>
</feature>
<feature type="compositionally biased region" description="Pro residues" evidence="1">
    <location>
        <begin position="482"/>
        <end position="493"/>
    </location>
</feature>
<dbReference type="PANTHER" id="PTHR23159:SF31">
    <property type="entry name" value="CENTROSOME-ASSOCIATED PROTEIN CEP250 ISOFORM X1"/>
    <property type="match status" value="1"/>
</dbReference>
<feature type="compositionally biased region" description="Low complexity" evidence="1">
    <location>
        <begin position="1332"/>
        <end position="1345"/>
    </location>
</feature>
<reference evidence="3" key="1">
    <citation type="submission" date="2023-06" db="EMBL/GenBank/DDBJ databases">
        <title>Survivors Of The Sea: Transcriptome response of Skeletonema marinoi to long-term dormancy.</title>
        <authorList>
            <person name="Pinder M.I.M."/>
            <person name="Kourtchenko O."/>
            <person name="Robertson E.K."/>
            <person name="Larsson T."/>
            <person name="Maumus F."/>
            <person name="Osuna-Cruz C.M."/>
            <person name="Vancaester E."/>
            <person name="Stenow R."/>
            <person name="Vandepoele K."/>
            <person name="Ploug H."/>
            <person name="Bruchert V."/>
            <person name="Godhe A."/>
            <person name="Topel M."/>
        </authorList>
    </citation>
    <scope>NUCLEOTIDE SEQUENCE</scope>
    <source>
        <strain evidence="3">R05AC</strain>
    </source>
</reference>
<feature type="compositionally biased region" description="Gly residues" evidence="1">
    <location>
        <begin position="1072"/>
        <end position="1084"/>
    </location>
</feature>
<feature type="region of interest" description="Disordered" evidence="1">
    <location>
        <begin position="1031"/>
        <end position="1053"/>
    </location>
</feature>
<dbReference type="Gene3D" id="1.20.120.20">
    <property type="entry name" value="Apolipoprotein"/>
    <property type="match status" value="1"/>
</dbReference>
<feature type="compositionally biased region" description="Basic and acidic residues" evidence="1">
    <location>
        <begin position="1196"/>
        <end position="1210"/>
    </location>
</feature>
<feature type="region of interest" description="Disordered" evidence="1">
    <location>
        <begin position="576"/>
        <end position="595"/>
    </location>
</feature>
<feature type="compositionally biased region" description="Low complexity" evidence="1">
    <location>
        <begin position="1104"/>
        <end position="1117"/>
    </location>
</feature>
<feature type="signal peptide" evidence="2">
    <location>
        <begin position="1"/>
        <end position="28"/>
    </location>
</feature>
<gene>
    <name evidence="3" type="ORF">QTG54_004791</name>
</gene>
<feature type="region of interest" description="Disordered" evidence="1">
    <location>
        <begin position="943"/>
        <end position="1002"/>
    </location>
</feature>
<dbReference type="Proteomes" id="UP001224775">
    <property type="component" value="Unassembled WGS sequence"/>
</dbReference>
<dbReference type="SUPFAM" id="SSF58113">
    <property type="entry name" value="Apolipoprotein A-I"/>
    <property type="match status" value="1"/>
</dbReference>
<feature type="compositionally biased region" description="Low complexity" evidence="1">
    <location>
        <begin position="789"/>
        <end position="813"/>
    </location>
</feature>
<evidence type="ECO:0000256" key="2">
    <source>
        <dbReference type="SAM" id="SignalP"/>
    </source>
</evidence>
<name>A0AAD8YEB6_9STRA</name>
<feature type="chain" id="PRO_5042077167" evidence="2">
    <location>
        <begin position="29"/>
        <end position="1379"/>
    </location>
</feature>
<feature type="compositionally biased region" description="Basic and acidic residues" evidence="1">
    <location>
        <begin position="1220"/>
        <end position="1256"/>
    </location>
</feature>
<dbReference type="EMBL" id="JATAAI010000007">
    <property type="protein sequence ID" value="KAK1744258.1"/>
    <property type="molecule type" value="Genomic_DNA"/>
</dbReference>
<protein>
    <submittedName>
        <fullName evidence="3">Uncharacterized protein</fullName>
    </submittedName>
</protein>
<dbReference type="PANTHER" id="PTHR23159">
    <property type="entry name" value="CENTROSOMAL PROTEIN 2"/>
    <property type="match status" value="1"/>
</dbReference>
<feature type="region of interest" description="Disordered" evidence="1">
    <location>
        <begin position="106"/>
        <end position="222"/>
    </location>
</feature>
<keyword evidence="2" id="KW-0732">Signal</keyword>
<feature type="region of interest" description="Disordered" evidence="1">
    <location>
        <begin position="72"/>
        <end position="93"/>
    </location>
</feature>
<feature type="compositionally biased region" description="Basic and acidic residues" evidence="1">
    <location>
        <begin position="1120"/>
        <end position="1185"/>
    </location>
</feature>
<feature type="compositionally biased region" description="Low complexity" evidence="1">
    <location>
        <begin position="506"/>
        <end position="543"/>
    </location>
</feature>
<feature type="compositionally biased region" description="Low complexity" evidence="1">
    <location>
        <begin position="128"/>
        <end position="143"/>
    </location>
</feature>
<feature type="compositionally biased region" description="Polar residues" evidence="1">
    <location>
        <begin position="1040"/>
        <end position="1053"/>
    </location>
</feature>
<feature type="compositionally biased region" description="Basic and acidic residues" evidence="1">
    <location>
        <begin position="144"/>
        <end position="153"/>
    </location>
</feature>
<feature type="region of interest" description="Disordered" evidence="1">
    <location>
        <begin position="468"/>
        <end position="558"/>
    </location>
</feature>
<feature type="compositionally biased region" description="Low complexity" evidence="1">
    <location>
        <begin position="987"/>
        <end position="1002"/>
    </location>
</feature>
<organism evidence="3 4">
    <name type="scientific">Skeletonema marinoi</name>
    <dbReference type="NCBI Taxonomy" id="267567"/>
    <lineage>
        <taxon>Eukaryota</taxon>
        <taxon>Sar</taxon>
        <taxon>Stramenopiles</taxon>
        <taxon>Ochrophyta</taxon>
        <taxon>Bacillariophyta</taxon>
        <taxon>Coscinodiscophyceae</taxon>
        <taxon>Thalassiosirophycidae</taxon>
        <taxon>Thalassiosirales</taxon>
        <taxon>Skeletonemataceae</taxon>
        <taxon>Skeletonema</taxon>
        <taxon>Skeletonema marinoi-dohrnii complex</taxon>
    </lineage>
</organism>
<evidence type="ECO:0000313" key="3">
    <source>
        <dbReference type="EMBL" id="KAK1744258.1"/>
    </source>
</evidence>
<keyword evidence="4" id="KW-1185">Reference proteome</keyword>
<feature type="region of interest" description="Disordered" evidence="1">
    <location>
        <begin position="626"/>
        <end position="726"/>
    </location>
</feature>
<accession>A0AAD8YEB6</accession>
<feature type="region of interest" description="Disordered" evidence="1">
    <location>
        <begin position="1065"/>
        <end position="1349"/>
    </location>
</feature>
<comment type="caution">
    <text evidence="3">The sequence shown here is derived from an EMBL/GenBank/DDBJ whole genome shotgun (WGS) entry which is preliminary data.</text>
</comment>